<dbReference type="AlphaFoldDB" id="B0YA47"/>
<keyword evidence="1" id="KW-0472">Membrane</keyword>
<dbReference type="PhylomeDB" id="B0YA47"/>
<dbReference type="PANTHER" id="PTHR36854:SF1">
    <property type="entry name" value="TRANSMEMBRANE PROTEIN"/>
    <property type="match status" value="1"/>
</dbReference>
<feature type="transmembrane region" description="Helical" evidence="1">
    <location>
        <begin position="43"/>
        <end position="60"/>
    </location>
</feature>
<organism evidence="2 3">
    <name type="scientific">Aspergillus fumigatus (strain CBS 144.89 / FGSC A1163 / CEA10)</name>
    <name type="common">Neosartorya fumigata</name>
    <dbReference type="NCBI Taxonomy" id="451804"/>
    <lineage>
        <taxon>Eukaryota</taxon>
        <taxon>Fungi</taxon>
        <taxon>Dikarya</taxon>
        <taxon>Ascomycota</taxon>
        <taxon>Pezizomycotina</taxon>
        <taxon>Eurotiomycetes</taxon>
        <taxon>Eurotiomycetidae</taxon>
        <taxon>Eurotiales</taxon>
        <taxon>Aspergillaceae</taxon>
        <taxon>Aspergillus</taxon>
        <taxon>Aspergillus subgen. Fumigati</taxon>
    </lineage>
</organism>
<dbReference type="Proteomes" id="UP000001699">
    <property type="component" value="Unassembled WGS sequence"/>
</dbReference>
<keyword evidence="3" id="KW-1185">Reference proteome</keyword>
<reference evidence="2 3" key="1">
    <citation type="journal article" date="2008" name="PLoS Genet.">
        <title>Genomic islands in the pathogenic filamentous fungus Aspergillus fumigatus.</title>
        <authorList>
            <person name="Fedorova N.D."/>
            <person name="Khaldi N."/>
            <person name="Joardar V.S."/>
            <person name="Maiti R."/>
            <person name="Amedeo P."/>
            <person name="Anderson M.J."/>
            <person name="Crabtree J."/>
            <person name="Silva J.C."/>
            <person name="Badger J.H."/>
            <person name="Albarraq A."/>
            <person name="Angiuoli S."/>
            <person name="Bussey H."/>
            <person name="Bowyer P."/>
            <person name="Cotty P.J."/>
            <person name="Dyer P.S."/>
            <person name="Egan A."/>
            <person name="Galens K."/>
            <person name="Fraser-Liggett C.M."/>
            <person name="Haas B.J."/>
            <person name="Inman J.M."/>
            <person name="Kent R."/>
            <person name="Lemieux S."/>
            <person name="Malavazi I."/>
            <person name="Orvis J."/>
            <person name="Roemer T."/>
            <person name="Ronning C.M."/>
            <person name="Sundaram J.P."/>
            <person name="Sutton G."/>
            <person name="Turner G."/>
            <person name="Venter J.C."/>
            <person name="White O.R."/>
            <person name="Whitty B.R."/>
            <person name="Youngman P."/>
            <person name="Wolfe K.H."/>
            <person name="Goldman G.H."/>
            <person name="Wortman J.R."/>
            <person name="Jiang B."/>
            <person name="Denning D.W."/>
            <person name="Nierman W.C."/>
        </authorList>
    </citation>
    <scope>NUCLEOTIDE SEQUENCE [LARGE SCALE GENOMIC DNA]</scope>
    <source>
        <strain evidence="3">CBS 144.89 / FGSC A1163 / CEA10</strain>
    </source>
</reference>
<protein>
    <submittedName>
        <fullName evidence="2">Uncharacterized protein</fullName>
    </submittedName>
</protein>
<keyword evidence="1" id="KW-1133">Transmembrane helix</keyword>
<evidence type="ECO:0000256" key="1">
    <source>
        <dbReference type="SAM" id="Phobius"/>
    </source>
</evidence>
<name>B0YA47_ASPFC</name>
<keyword evidence="1" id="KW-0812">Transmembrane</keyword>
<dbReference type="OrthoDB" id="2142503at2759"/>
<gene>
    <name evidence="2" type="ORF">AFUB_083390</name>
</gene>
<accession>B0YA47</accession>
<dbReference type="EMBL" id="DS499600">
    <property type="protein sequence ID" value="EDP48890.1"/>
    <property type="molecule type" value="Genomic_DNA"/>
</dbReference>
<evidence type="ECO:0000313" key="3">
    <source>
        <dbReference type="Proteomes" id="UP000001699"/>
    </source>
</evidence>
<sequence length="87" mass="10001">MCKGAKEDDVFTTCFRMAVSIAWSSNLDTGYSIYKRDSRKDEAIVFIFIIATSGLLTWAACKPWVEKWLEAARERRSYIPVSENAER</sequence>
<dbReference type="HOGENOM" id="CLU_2482934_0_0_1"/>
<evidence type="ECO:0000313" key="2">
    <source>
        <dbReference type="EMBL" id="EDP48890.1"/>
    </source>
</evidence>
<proteinExistence type="predicted"/>
<dbReference type="PANTHER" id="PTHR36854">
    <property type="entry name" value="CHROMOSOME 9, WHOLE GENOME SHOTGUN SEQUENCE"/>
    <property type="match status" value="1"/>
</dbReference>